<organism evidence="7 8">
    <name type="scientific">Saccharibacillus alkalitolerans</name>
    <dbReference type="NCBI Taxonomy" id="2705290"/>
    <lineage>
        <taxon>Bacteria</taxon>
        <taxon>Bacillati</taxon>
        <taxon>Bacillota</taxon>
        <taxon>Bacilli</taxon>
        <taxon>Bacillales</taxon>
        <taxon>Paenibacillaceae</taxon>
        <taxon>Saccharibacillus</taxon>
    </lineage>
</organism>
<feature type="signal peptide" evidence="5">
    <location>
        <begin position="1"/>
        <end position="21"/>
    </location>
</feature>
<evidence type="ECO:0000256" key="2">
    <source>
        <dbReference type="ARBA" id="ARBA00008814"/>
    </source>
</evidence>
<name>A0ABX0FCH2_9BACL</name>
<dbReference type="EMBL" id="JAAFGS010000007">
    <property type="protein sequence ID" value="NGZ77283.1"/>
    <property type="molecule type" value="Genomic_DNA"/>
</dbReference>
<feature type="domain" description="Fe/B12 periplasmic-binding" evidence="6">
    <location>
        <begin position="49"/>
        <end position="309"/>
    </location>
</feature>
<dbReference type="RefSeq" id="WP_166277395.1">
    <property type="nucleotide sequence ID" value="NZ_JAAFGS010000007.1"/>
</dbReference>
<comment type="caution">
    <text evidence="7">The sequence shown here is derived from an EMBL/GenBank/DDBJ whole genome shotgun (WGS) entry which is preliminary data.</text>
</comment>
<keyword evidence="4 5" id="KW-0732">Signal</keyword>
<dbReference type="Gene3D" id="3.40.50.1980">
    <property type="entry name" value="Nitrogenase molybdenum iron protein domain"/>
    <property type="match status" value="2"/>
</dbReference>
<keyword evidence="8" id="KW-1185">Reference proteome</keyword>
<feature type="chain" id="PRO_5046049673" evidence="5">
    <location>
        <begin position="22"/>
        <end position="309"/>
    </location>
</feature>
<accession>A0ABX0FCH2</accession>
<proteinExistence type="inferred from homology"/>
<dbReference type="PANTHER" id="PTHR30532:SF1">
    <property type="entry name" value="IRON(3+)-HYDROXAMATE-BINDING PROTEIN FHUD"/>
    <property type="match status" value="1"/>
</dbReference>
<protein>
    <submittedName>
        <fullName evidence="7">ABC transporter substrate-binding protein</fullName>
    </submittedName>
</protein>
<dbReference type="InterPro" id="IPR051313">
    <property type="entry name" value="Bact_iron-sidero_bind"/>
</dbReference>
<dbReference type="Pfam" id="PF01497">
    <property type="entry name" value="Peripla_BP_2"/>
    <property type="match status" value="1"/>
</dbReference>
<sequence length="309" mass="33832">MRKGFAARAALPLVLGLGLLASGCGGEDLSGTHELTYGGKAVEVPKKAEKILLDGTEYPIEDAMALDLKLAGISEGIKFSLFGGLNSYIANLEKVDTGSPEALQAFAPDAIIAAGGSEAEHIAELSAVAPVILSEADADWKENLRMLANLSGQKANGEKLIGQYEKDIKAFKKKWNPDGGKTALYVYLAKDRDDLTLIPSALPVLYEDLGFRFPVEEEAMGQVIMLDEAALSELDPDYIFMDGYWTEYAVDMREELEKLKNEPGWKEMSAVREGRLYGFEKPLADGTFTGTQSYSRITMLERLKEEMEK</sequence>
<dbReference type="PROSITE" id="PS51257">
    <property type="entry name" value="PROKAR_LIPOPROTEIN"/>
    <property type="match status" value="1"/>
</dbReference>
<evidence type="ECO:0000256" key="3">
    <source>
        <dbReference type="ARBA" id="ARBA00022448"/>
    </source>
</evidence>
<dbReference type="InterPro" id="IPR002491">
    <property type="entry name" value="ABC_transptr_periplasmic_BD"/>
</dbReference>
<dbReference type="PANTHER" id="PTHR30532">
    <property type="entry name" value="IRON III DICITRATE-BINDING PERIPLASMIC PROTEIN"/>
    <property type="match status" value="1"/>
</dbReference>
<evidence type="ECO:0000256" key="4">
    <source>
        <dbReference type="ARBA" id="ARBA00022729"/>
    </source>
</evidence>
<evidence type="ECO:0000256" key="1">
    <source>
        <dbReference type="ARBA" id="ARBA00004196"/>
    </source>
</evidence>
<evidence type="ECO:0000259" key="6">
    <source>
        <dbReference type="PROSITE" id="PS50983"/>
    </source>
</evidence>
<evidence type="ECO:0000313" key="8">
    <source>
        <dbReference type="Proteomes" id="UP000800303"/>
    </source>
</evidence>
<dbReference type="Proteomes" id="UP000800303">
    <property type="component" value="Unassembled WGS sequence"/>
</dbReference>
<dbReference type="PROSITE" id="PS50983">
    <property type="entry name" value="FE_B12_PBP"/>
    <property type="match status" value="1"/>
</dbReference>
<reference evidence="7 8" key="1">
    <citation type="submission" date="2020-01" db="EMBL/GenBank/DDBJ databases">
        <title>Polyphasic characterisation and genomic insights into a novel alkali tolerant bacterium VR-M41.</title>
        <authorList>
            <person name="Vemuluri V.R."/>
        </authorList>
    </citation>
    <scope>NUCLEOTIDE SEQUENCE [LARGE SCALE GENOMIC DNA]</scope>
    <source>
        <strain evidence="7 8">VR-M41</strain>
    </source>
</reference>
<dbReference type="SUPFAM" id="SSF53807">
    <property type="entry name" value="Helical backbone' metal receptor"/>
    <property type="match status" value="1"/>
</dbReference>
<evidence type="ECO:0000313" key="7">
    <source>
        <dbReference type="EMBL" id="NGZ77283.1"/>
    </source>
</evidence>
<comment type="subcellular location">
    <subcellularLocation>
        <location evidence="1">Cell envelope</location>
    </subcellularLocation>
</comment>
<keyword evidence="3" id="KW-0813">Transport</keyword>
<gene>
    <name evidence="7" type="ORF">GYN08_18490</name>
</gene>
<comment type="similarity">
    <text evidence="2">Belongs to the bacterial solute-binding protein 8 family.</text>
</comment>
<evidence type="ECO:0000256" key="5">
    <source>
        <dbReference type="SAM" id="SignalP"/>
    </source>
</evidence>